<protein>
    <submittedName>
        <fullName evidence="1">Uncharacterized protein</fullName>
    </submittedName>
</protein>
<dbReference type="AlphaFoldDB" id="A0A0E9RF78"/>
<organism evidence="1">
    <name type="scientific">Anguilla anguilla</name>
    <name type="common">European freshwater eel</name>
    <name type="synonym">Muraena anguilla</name>
    <dbReference type="NCBI Taxonomy" id="7936"/>
    <lineage>
        <taxon>Eukaryota</taxon>
        <taxon>Metazoa</taxon>
        <taxon>Chordata</taxon>
        <taxon>Craniata</taxon>
        <taxon>Vertebrata</taxon>
        <taxon>Euteleostomi</taxon>
        <taxon>Actinopterygii</taxon>
        <taxon>Neopterygii</taxon>
        <taxon>Teleostei</taxon>
        <taxon>Anguilliformes</taxon>
        <taxon>Anguillidae</taxon>
        <taxon>Anguilla</taxon>
    </lineage>
</organism>
<accession>A0A0E9RF78</accession>
<proteinExistence type="predicted"/>
<reference evidence="1" key="1">
    <citation type="submission" date="2014-11" db="EMBL/GenBank/DDBJ databases">
        <authorList>
            <person name="Amaro Gonzalez C."/>
        </authorList>
    </citation>
    <scope>NUCLEOTIDE SEQUENCE</scope>
</reference>
<reference evidence="1" key="2">
    <citation type="journal article" date="2015" name="Fish Shellfish Immunol.">
        <title>Early steps in the European eel (Anguilla anguilla)-Vibrio vulnificus interaction in the gills: Role of the RtxA13 toxin.</title>
        <authorList>
            <person name="Callol A."/>
            <person name="Pajuelo D."/>
            <person name="Ebbesson L."/>
            <person name="Teles M."/>
            <person name="MacKenzie S."/>
            <person name="Amaro C."/>
        </authorList>
    </citation>
    <scope>NUCLEOTIDE SEQUENCE</scope>
</reference>
<name>A0A0E9RF78_ANGAN</name>
<sequence length="19" mass="2219">MSNKDSYLFSFGSIFSLFK</sequence>
<evidence type="ECO:0000313" key="1">
    <source>
        <dbReference type="EMBL" id="JAH26998.1"/>
    </source>
</evidence>
<dbReference type="EMBL" id="GBXM01081579">
    <property type="protein sequence ID" value="JAH26998.1"/>
    <property type="molecule type" value="Transcribed_RNA"/>
</dbReference>